<gene>
    <name evidence="1" type="ORF">BU23DRAFT_556563</name>
</gene>
<dbReference type="Gene3D" id="1.10.4160.10">
    <property type="entry name" value="Hydantoin permease"/>
    <property type="match status" value="1"/>
</dbReference>
<reference evidence="1" key="1">
    <citation type="journal article" date="2020" name="Stud. Mycol.">
        <title>101 Dothideomycetes genomes: a test case for predicting lifestyles and emergence of pathogens.</title>
        <authorList>
            <person name="Haridas S."/>
            <person name="Albert R."/>
            <person name="Binder M."/>
            <person name="Bloem J."/>
            <person name="Labutti K."/>
            <person name="Salamov A."/>
            <person name="Andreopoulos B."/>
            <person name="Baker S."/>
            <person name="Barry K."/>
            <person name="Bills G."/>
            <person name="Bluhm B."/>
            <person name="Cannon C."/>
            <person name="Castanera R."/>
            <person name="Culley D."/>
            <person name="Daum C."/>
            <person name="Ezra D."/>
            <person name="Gonzalez J."/>
            <person name="Henrissat B."/>
            <person name="Kuo A."/>
            <person name="Liang C."/>
            <person name="Lipzen A."/>
            <person name="Lutzoni F."/>
            <person name="Magnuson J."/>
            <person name="Mondo S."/>
            <person name="Nolan M."/>
            <person name="Ohm R."/>
            <person name="Pangilinan J."/>
            <person name="Park H.-J."/>
            <person name="Ramirez L."/>
            <person name="Alfaro M."/>
            <person name="Sun H."/>
            <person name="Tritt A."/>
            <person name="Yoshinaga Y."/>
            <person name="Zwiers L.-H."/>
            <person name="Turgeon B."/>
            <person name="Goodwin S."/>
            <person name="Spatafora J."/>
            <person name="Crous P."/>
            <person name="Grigoriev I."/>
        </authorList>
    </citation>
    <scope>NUCLEOTIDE SEQUENCE</scope>
    <source>
        <strain evidence="1">CBS 107.79</strain>
    </source>
</reference>
<dbReference type="AlphaFoldDB" id="A0A6A5UZL3"/>
<protein>
    <submittedName>
        <fullName evidence="1">Uncharacterized protein</fullName>
    </submittedName>
</protein>
<keyword evidence="2" id="KW-1185">Reference proteome</keyword>
<evidence type="ECO:0000313" key="2">
    <source>
        <dbReference type="Proteomes" id="UP000800036"/>
    </source>
</evidence>
<dbReference type="OrthoDB" id="3938351at2759"/>
<dbReference type="Proteomes" id="UP000800036">
    <property type="component" value="Unassembled WGS sequence"/>
</dbReference>
<accession>A0A6A5UZL3</accession>
<proteinExistence type="predicted"/>
<name>A0A6A5UZL3_9PLEO</name>
<organism evidence="1 2">
    <name type="scientific">Bimuria novae-zelandiae CBS 107.79</name>
    <dbReference type="NCBI Taxonomy" id="1447943"/>
    <lineage>
        <taxon>Eukaryota</taxon>
        <taxon>Fungi</taxon>
        <taxon>Dikarya</taxon>
        <taxon>Ascomycota</taxon>
        <taxon>Pezizomycotina</taxon>
        <taxon>Dothideomycetes</taxon>
        <taxon>Pleosporomycetidae</taxon>
        <taxon>Pleosporales</taxon>
        <taxon>Massarineae</taxon>
        <taxon>Didymosphaeriaceae</taxon>
        <taxon>Bimuria</taxon>
    </lineage>
</organism>
<sequence>MEKLRRFKVVHWTDKLAVENDPSLTTAQIMLYNHDLKPVERARRQWGAWNFVGFWIGTLHLTICGPGTPKS</sequence>
<dbReference type="EMBL" id="ML976699">
    <property type="protein sequence ID" value="KAF1970603.1"/>
    <property type="molecule type" value="Genomic_DNA"/>
</dbReference>
<evidence type="ECO:0000313" key="1">
    <source>
        <dbReference type="EMBL" id="KAF1970603.1"/>
    </source>
</evidence>